<name>U5NZ78_9MICO</name>
<sequence>METKRQRREWAQRTKTWSGVKTSAEAATGVLADYVGSS</sequence>
<protein>
    <submittedName>
        <fullName evidence="1">Uncharacterized protein</fullName>
    </submittedName>
</protein>
<proteinExistence type="predicted"/>
<keyword evidence="1" id="KW-0614">Plasmid</keyword>
<reference evidence="1" key="1">
    <citation type="journal article" date="2013" name="Genome Announc.">
        <title>Complete Genome Sequence of pAP13, a Large Linear Plasmid of a Brevibacterium Strain Isolated from a Saline Lake at 4,200 Meters above Sea Level in Argentina.</title>
        <authorList>
            <person name="Dib J.R."/>
            <person name="Schuldes J."/>
            <person name="Thurmer A."/>
            <person name="Farias M.E."/>
            <person name="Daniel R."/>
            <person name="Meinhardt F."/>
        </authorList>
    </citation>
    <scope>NUCLEOTIDE SEQUENCE</scope>
    <source>
        <strain evidence="1">Ap13</strain>
        <plasmid evidence="1">pAP13</plasmid>
    </source>
</reference>
<dbReference type="EMBL" id="KF577590">
    <property type="protein sequence ID" value="AGY35349.1"/>
    <property type="molecule type" value="Genomic_DNA"/>
</dbReference>
<geneLocation type="plasmid" evidence="1">
    <name>pAP13</name>
</geneLocation>
<accession>U5NZ78</accession>
<evidence type="ECO:0000313" key="1">
    <source>
        <dbReference type="EMBL" id="AGY35349.1"/>
    </source>
</evidence>
<gene>
    <name evidence="1" type="ORF">AP13_p00400</name>
</gene>
<organism evidence="1">
    <name type="scientific">Brevibacterium sp. Ap13</name>
    <dbReference type="NCBI Taxonomy" id="1406197"/>
    <lineage>
        <taxon>Bacteria</taxon>
        <taxon>Bacillati</taxon>
        <taxon>Actinomycetota</taxon>
        <taxon>Actinomycetes</taxon>
        <taxon>Micrococcales</taxon>
        <taxon>Brevibacteriaceae</taxon>
        <taxon>Brevibacterium</taxon>
    </lineage>
</organism>
<dbReference type="AlphaFoldDB" id="U5NZ78"/>